<gene>
    <name evidence="4" type="primary">pdxA2</name>
    <name evidence="4" type="ORF">KOR42_24600</name>
</gene>
<dbReference type="PANTHER" id="PTHR30004">
    <property type="entry name" value="4-HYDROXYTHREONINE-4-PHOSPHATE DEHYDROGENASE"/>
    <property type="match status" value="1"/>
</dbReference>
<protein>
    <submittedName>
        <fullName evidence="4">4-hydroxythreonine-4-phosphate dehydrogenase 2</fullName>
        <ecNumber evidence="4">1.1.1.262</ecNumber>
    </submittedName>
</protein>
<reference evidence="4 5" key="1">
    <citation type="submission" date="2019-02" db="EMBL/GenBank/DDBJ databases">
        <title>Deep-cultivation of Planctomycetes and their phenomic and genomic characterization uncovers novel biology.</title>
        <authorList>
            <person name="Wiegand S."/>
            <person name="Jogler M."/>
            <person name="Boedeker C."/>
            <person name="Pinto D."/>
            <person name="Vollmers J."/>
            <person name="Rivas-Marin E."/>
            <person name="Kohn T."/>
            <person name="Peeters S.H."/>
            <person name="Heuer A."/>
            <person name="Rast P."/>
            <person name="Oberbeckmann S."/>
            <person name="Bunk B."/>
            <person name="Jeske O."/>
            <person name="Meyerdierks A."/>
            <person name="Storesund J.E."/>
            <person name="Kallscheuer N."/>
            <person name="Luecker S."/>
            <person name="Lage O.M."/>
            <person name="Pohl T."/>
            <person name="Merkel B.J."/>
            <person name="Hornburger P."/>
            <person name="Mueller R.-W."/>
            <person name="Bruemmer F."/>
            <person name="Labrenz M."/>
            <person name="Spormann A.M."/>
            <person name="Op Den Camp H."/>
            <person name="Overmann J."/>
            <person name="Amann R."/>
            <person name="Jetten M.S.M."/>
            <person name="Mascher T."/>
            <person name="Medema M.H."/>
            <person name="Devos D.P."/>
            <person name="Kaster A.-K."/>
            <person name="Ovreas L."/>
            <person name="Rohde M."/>
            <person name="Galperin M.Y."/>
            <person name="Jogler C."/>
        </authorList>
    </citation>
    <scope>NUCLEOTIDE SEQUENCE [LARGE SCALE GENOMIC DNA]</scope>
    <source>
        <strain evidence="4 5">KOR42</strain>
    </source>
</reference>
<dbReference type="Proteomes" id="UP000317243">
    <property type="component" value="Unassembled WGS sequence"/>
</dbReference>
<dbReference type="OrthoDB" id="9801783at2"/>
<evidence type="ECO:0000313" key="4">
    <source>
        <dbReference type="EMBL" id="TWT59071.1"/>
    </source>
</evidence>
<keyword evidence="2 4" id="KW-0560">Oxidoreductase</keyword>
<evidence type="ECO:0000313" key="5">
    <source>
        <dbReference type="Proteomes" id="UP000317243"/>
    </source>
</evidence>
<evidence type="ECO:0000256" key="1">
    <source>
        <dbReference type="ARBA" id="ARBA00022723"/>
    </source>
</evidence>
<keyword evidence="1" id="KW-0479">Metal-binding</keyword>
<dbReference type="GO" id="GO:0050570">
    <property type="term" value="F:4-hydroxythreonine-4-phosphate dehydrogenase activity"/>
    <property type="evidence" value="ECO:0007669"/>
    <property type="project" value="UniProtKB-EC"/>
</dbReference>
<dbReference type="EC" id="1.1.1.262" evidence="4"/>
<dbReference type="Pfam" id="PF04166">
    <property type="entry name" value="PdxA"/>
    <property type="match status" value="1"/>
</dbReference>
<dbReference type="InterPro" id="IPR005255">
    <property type="entry name" value="PdxA_fam"/>
</dbReference>
<keyword evidence="3" id="KW-0520">NAD</keyword>
<comment type="caution">
    <text evidence="4">The sequence shown here is derived from an EMBL/GenBank/DDBJ whole genome shotgun (WGS) entry which is preliminary data.</text>
</comment>
<dbReference type="SUPFAM" id="SSF53659">
    <property type="entry name" value="Isocitrate/Isopropylmalate dehydrogenase-like"/>
    <property type="match status" value="1"/>
</dbReference>
<sequence>MDASNVPYVALTMGDPAGVGPEVIAGVLAAPETASLQARLIVVGDSQRLERAFKLIGETLPIVRCESIEEAKQSSVSEDGSRVVACWNPSTSDLSQVQDGTIDAQCGAAAYDWLVAATEAAKSGIIDGIVTAPLSKAALHLAGHHYPGHTEILAERCGVTDFAMMLYLPQGEIVRSEFGLGVAHVTLHTSIASVPGLLSQSAVSEKIELIHRFLKRIGAETPRIGVCALNPHGGEGGLFGNEENEIIAPAVEESRKKGIDANGPFPADTLLQRAVAGRFDGVVAMYHDQGHIALKLIGFQKAVNVTLGLPIVRTSPSHGTAYDIAWTNQVDSGGMKEALRVALQLIQTRDSA</sequence>
<organism evidence="4 5">
    <name type="scientific">Thalassoglobus neptunius</name>
    <dbReference type="NCBI Taxonomy" id="1938619"/>
    <lineage>
        <taxon>Bacteria</taxon>
        <taxon>Pseudomonadati</taxon>
        <taxon>Planctomycetota</taxon>
        <taxon>Planctomycetia</taxon>
        <taxon>Planctomycetales</taxon>
        <taxon>Planctomycetaceae</taxon>
        <taxon>Thalassoglobus</taxon>
    </lineage>
</organism>
<dbReference type="PANTHER" id="PTHR30004:SF6">
    <property type="entry name" value="D-THREONATE 4-PHOSPHATE DEHYDROGENASE"/>
    <property type="match status" value="1"/>
</dbReference>
<dbReference type="GO" id="GO:0046872">
    <property type="term" value="F:metal ion binding"/>
    <property type="evidence" value="ECO:0007669"/>
    <property type="project" value="UniProtKB-KW"/>
</dbReference>
<dbReference type="NCBIfam" id="TIGR00557">
    <property type="entry name" value="pdxA"/>
    <property type="match status" value="1"/>
</dbReference>
<name>A0A5C5X9K3_9PLAN</name>
<dbReference type="RefSeq" id="WP_146509851.1">
    <property type="nucleotide sequence ID" value="NZ_SIHI01000001.1"/>
</dbReference>
<evidence type="ECO:0000256" key="3">
    <source>
        <dbReference type="ARBA" id="ARBA00023027"/>
    </source>
</evidence>
<accession>A0A5C5X9K3</accession>
<proteinExistence type="predicted"/>
<evidence type="ECO:0000256" key="2">
    <source>
        <dbReference type="ARBA" id="ARBA00023002"/>
    </source>
</evidence>
<keyword evidence="5" id="KW-1185">Reference proteome</keyword>
<dbReference type="Gene3D" id="3.40.718.10">
    <property type="entry name" value="Isopropylmalate Dehydrogenase"/>
    <property type="match status" value="1"/>
</dbReference>
<dbReference type="GO" id="GO:0051287">
    <property type="term" value="F:NAD binding"/>
    <property type="evidence" value="ECO:0007669"/>
    <property type="project" value="InterPro"/>
</dbReference>
<dbReference type="EMBL" id="SIHI01000001">
    <property type="protein sequence ID" value="TWT59071.1"/>
    <property type="molecule type" value="Genomic_DNA"/>
</dbReference>
<dbReference type="AlphaFoldDB" id="A0A5C5X9K3"/>